<dbReference type="Gene3D" id="3.40.1350.10">
    <property type="match status" value="1"/>
</dbReference>
<dbReference type="GO" id="GO:0003676">
    <property type="term" value="F:nucleic acid binding"/>
    <property type="evidence" value="ECO:0007669"/>
    <property type="project" value="InterPro"/>
</dbReference>
<accession>A0A0F9IFS0</accession>
<organism evidence="1">
    <name type="scientific">marine sediment metagenome</name>
    <dbReference type="NCBI Taxonomy" id="412755"/>
    <lineage>
        <taxon>unclassified sequences</taxon>
        <taxon>metagenomes</taxon>
        <taxon>ecological metagenomes</taxon>
    </lineage>
</organism>
<sequence length="90" mass="10071">MHRAARRDKNEAEIIEALRRHGYSVDQVDSDGTPDLLVGFAGINLLMEVKSKSGKLTKPQVKWHEHWGGQKAIIRSVDEALNVAEGYFNA</sequence>
<dbReference type="EMBL" id="LAZR01012511">
    <property type="protein sequence ID" value="KKM26436.1"/>
    <property type="molecule type" value="Genomic_DNA"/>
</dbReference>
<dbReference type="AlphaFoldDB" id="A0A0F9IFS0"/>
<comment type="caution">
    <text evidence="1">The sequence shown here is derived from an EMBL/GenBank/DDBJ whole genome shotgun (WGS) entry which is preliminary data.</text>
</comment>
<proteinExistence type="predicted"/>
<protein>
    <recommendedName>
        <fullName evidence="2">VRR-NUC domain-containing protein</fullName>
    </recommendedName>
</protein>
<reference evidence="1" key="1">
    <citation type="journal article" date="2015" name="Nature">
        <title>Complex archaea that bridge the gap between prokaryotes and eukaryotes.</title>
        <authorList>
            <person name="Spang A."/>
            <person name="Saw J.H."/>
            <person name="Jorgensen S.L."/>
            <person name="Zaremba-Niedzwiedzka K."/>
            <person name="Martijn J."/>
            <person name="Lind A.E."/>
            <person name="van Eijk R."/>
            <person name="Schleper C."/>
            <person name="Guy L."/>
            <person name="Ettema T.J."/>
        </authorList>
    </citation>
    <scope>NUCLEOTIDE SEQUENCE</scope>
</reference>
<evidence type="ECO:0008006" key="2">
    <source>
        <dbReference type="Google" id="ProtNLM"/>
    </source>
</evidence>
<dbReference type="InterPro" id="IPR011335">
    <property type="entry name" value="Restrct_endonuc-II-like"/>
</dbReference>
<gene>
    <name evidence="1" type="ORF">LCGC14_1584840</name>
</gene>
<dbReference type="SUPFAM" id="SSF52980">
    <property type="entry name" value="Restriction endonuclease-like"/>
    <property type="match status" value="1"/>
</dbReference>
<name>A0A0F9IFS0_9ZZZZ</name>
<dbReference type="InterPro" id="IPR011856">
    <property type="entry name" value="tRNA_endonuc-like_dom_sf"/>
</dbReference>
<evidence type="ECO:0000313" key="1">
    <source>
        <dbReference type="EMBL" id="KKM26436.1"/>
    </source>
</evidence>